<feature type="domain" description="FAD-binding PCMH-type" evidence="1">
    <location>
        <begin position="1"/>
        <end position="162"/>
    </location>
</feature>
<dbReference type="InterPro" id="IPR016166">
    <property type="entry name" value="FAD-bd_PCMH"/>
</dbReference>
<evidence type="ECO:0000313" key="2">
    <source>
        <dbReference type="EMBL" id="VAV99350.1"/>
    </source>
</evidence>
<dbReference type="GO" id="GO:0016491">
    <property type="term" value="F:oxidoreductase activity"/>
    <property type="evidence" value="ECO:0007669"/>
    <property type="project" value="InterPro"/>
</dbReference>
<dbReference type="EMBL" id="UOEI01000255">
    <property type="protein sequence ID" value="VAV99350.1"/>
    <property type="molecule type" value="Genomic_DNA"/>
</dbReference>
<dbReference type="PANTHER" id="PTHR42659">
    <property type="entry name" value="XANTHINE DEHYDROGENASE SUBUNIT C-RELATED"/>
    <property type="match status" value="1"/>
</dbReference>
<dbReference type="PANTHER" id="PTHR42659:SF9">
    <property type="entry name" value="XANTHINE DEHYDROGENASE FAD-BINDING SUBUNIT XDHB-RELATED"/>
    <property type="match status" value="1"/>
</dbReference>
<accession>A0A3B0S0F0</accession>
<sequence>MITQYHRPSTVDEAIDLLQEPGTTPLGGGTVVAAVSGRTSTTVVDLQALDIAGIAQDGATVHIGAMARLQDLVDSSAVPAVIRELAHREAPNTIRNAATIGGTIGAVDPESELLTGLLAFGASVTVADKTGSVERPLNDLLGDPGLLDGAIITRVSLPTGGVAAADRTARTPRDQPIIAAVAHHDDNGTTVIAVSGVADRPVVVDTDTLKDLDPPADFRGSSEYRRHLTSVLTRRVADAVEGGVST</sequence>
<dbReference type="PROSITE" id="PS51387">
    <property type="entry name" value="FAD_PCMH"/>
    <property type="match status" value="1"/>
</dbReference>
<dbReference type="SUPFAM" id="SSF56176">
    <property type="entry name" value="FAD-binding/transporter-associated domain-like"/>
    <property type="match status" value="1"/>
</dbReference>
<dbReference type="GO" id="GO:0071949">
    <property type="term" value="F:FAD binding"/>
    <property type="evidence" value="ECO:0007669"/>
    <property type="project" value="InterPro"/>
</dbReference>
<dbReference type="AlphaFoldDB" id="A0A3B0S0F0"/>
<reference evidence="2" key="1">
    <citation type="submission" date="2018-06" db="EMBL/GenBank/DDBJ databases">
        <authorList>
            <person name="Zhirakovskaya E."/>
        </authorList>
    </citation>
    <scope>NUCLEOTIDE SEQUENCE</scope>
</reference>
<dbReference type="SUPFAM" id="SSF55447">
    <property type="entry name" value="CO dehydrogenase flavoprotein C-terminal domain-like"/>
    <property type="match status" value="1"/>
</dbReference>
<dbReference type="InterPro" id="IPR036683">
    <property type="entry name" value="CO_DH_flav_C_dom_sf"/>
</dbReference>
<dbReference type="InterPro" id="IPR036318">
    <property type="entry name" value="FAD-bd_PCMH-like_sf"/>
</dbReference>
<proteinExistence type="predicted"/>
<organism evidence="2">
    <name type="scientific">hydrothermal vent metagenome</name>
    <dbReference type="NCBI Taxonomy" id="652676"/>
    <lineage>
        <taxon>unclassified sequences</taxon>
        <taxon>metagenomes</taxon>
        <taxon>ecological metagenomes</taxon>
    </lineage>
</organism>
<dbReference type="Pfam" id="PF00941">
    <property type="entry name" value="FAD_binding_5"/>
    <property type="match status" value="1"/>
</dbReference>
<dbReference type="InterPro" id="IPR002346">
    <property type="entry name" value="Mopterin_DH_FAD-bd"/>
</dbReference>
<dbReference type="InterPro" id="IPR016169">
    <property type="entry name" value="FAD-bd_PCMH_sub2"/>
</dbReference>
<dbReference type="Gene3D" id="3.30.43.10">
    <property type="entry name" value="Uridine Diphospho-n-acetylenolpyruvylglucosamine Reductase, domain 2"/>
    <property type="match status" value="1"/>
</dbReference>
<gene>
    <name evidence="2" type="ORF">MNBD_ACTINO01-1024</name>
</gene>
<evidence type="ECO:0000259" key="1">
    <source>
        <dbReference type="PROSITE" id="PS51387"/>
    </source>
</evidence>
<dbReference type="Gene3D" id="3.30.465.10">
    <property type="match status" value="1"/>
</dbReference>
<name>A0A3B0S0F0_9ZZZZ</name>
<dbReference type="InterPro" id="IPR016167">
    <property type="entry name" value="FAD-bd_PCMH_sub1"/>
</dbReference>
<dbReference type="InterPro" id="IPR051312">
    <property type="entry name" value="Diverse_Substr_Oxidored"/>
</dbReference>
<protein>
    <recommendedName>
        <fullName evidence="1">FAD-binding PCMH-type domain-containing protein</fullName>
    </recommendedName>
</protein>